<evidence type="ECO:0000256" key="1">
    <source>
        <dbReference type="ARBA" id="ARBA00004651"/>
    </source>
</evidence>
<organism evidence="10 11">
    <name type="scientific">Steinernema glaseri</name>
    <dbReference type="NCBI Taxonomy" id="37863"/>
    <lineage>
        <taxon>Eukaryota</taxon>
        <taxon>Metazoa</taxon>
        <taxon>Ecdysozoa</taxon>
        <taxon>Nematoda</taxon>
        <taxon>Chromadorea</taxon>
        <taxon>Rhabditida</taxon>
        <taxon>Tylenchina</taxon>
        <taxon>Panagrolaimomorpha</taxon>
        <taxon>Strongyloidoidea</taxon>
        <taxon>Steinernematidae</taxon>
        <taxon>Steinernema</taxon>
    </lineage>
</organism>
<dbReference type="PANTHER" id="PTHR11388">
    <property type="entry name" value="ORGANIC ANION TRANSPORTER"/>
    <property type="match status" value="1"/>
</dbReference>
<dbReference type="Gene3D" id="1.20.1250.20">
    <property type="entry name" value="MFS general substrate transporter like domains"/>
    <property type="match status" value="1"/>
</dbReference>
<evidence type="ECO:0000256" key="2">
    <source>
        <dbReference type="ARBA" id="ARBA00009657"/>
    </source>
</evidence>
<evidence type="ECO:0000256" key="7">
    <source>
        <dbReference type="ARBA" id="ARBA00023157"/>
    </source>
</evidence>
<feature type="transmembrane region" description="Helical" evidence="8">
    <location>
        <begin position="272"/>
        <end position="297"/>
    </location>
</feature>
<feature type="transmembrane region" description="Helical" evidence="8">
    <location>
        <begin position="46"/>
        <end position="67"/>
    </location>
</feature>
<evidence type="ECO:0000256" key="6">
    <source>
        <dbReference type="ARBA" id="ARBA00023136"/>
    </source>
</evidence>
<reference evidence="11" key="1">
    <citation type="submission" date="2016-11" db="UniProtKB">
        <authorList>
            <consortium name="WormBaseParasite"/>
        </authorList>
    </citation>
    <scope>IDENTIFICATION</scope>
</reference>
<dbReference type="InterPro" id="IPR036259">
    <property type="entry name" value="MFS_trans_sf"/>
</dbReference>
<feature type="transmembrane region" description="Helical" evidence="8">
    <location>
        <begin position="714"/>
        <end position="733"/>
    </location>
</feature>
<evidence type="ECO:0000259" key="9">
    <source>
        <dbReference type="PROSITE" id="PS51465"/>
    </source>
</evidence>
<evidence type="ECO:0000313" key="11">
    <source>
        <dbReference type="WBParaSite" id="L893_g165.t1"/>
    </source>
</evidence>
<feature type="transmembrane region" description="Helical" evidence="8">
    <location>
        <begin position="475"/>
        <end position="495"/>
    </location>
</feature>
<dbReference type="PANTHER" id="PTHR11388:SF76">
    <property type="entry name" value="SOLUTE CARRIER ORGANIC ANION TRANSPORTER FAMILY MEMBER"/>
    <property type="match status" value="1"/>
</dbReference>
<feature type="transmembrane region" description="Helical" evidence="8">
    <location>
        <begin position="620"/>
        <end position="648"/>
    </location>
</feature>
<evidence type="ECO:0000256" key="4">
    <source>
        <dbReference type="ARBA" id="ARBA00022692"/>
    </source>
</evidence>
<dbReference type="AlphaFoldDB" id="A0A1I7YHR0"/>
<protein>
    <recommendedName>
        <fullName evidence="8">Solute carrier organic anion transporter family member</fullName>
    </recommendedName>
</protein>
<keyword evidence="10" id="KW-1185">Reference proteome</keyword>
<evidence type="ECO:0000256" key="3">
    <source>
        <dbReference type="ARBA" id="ARBA00022475"/>
    </source>
</evidence>
<dbReference type="Pfam" id="PF03137">
    <property type="entry name" value="OATP"/>
    <property type="match status" value="2"/>
</dbReference>
<sequence>MIDRLYVFIFVFAVVYYLEAIGGTYMVSAIQSIERQFQIPSKLTGFMVSASDIGYIPTVIFISYFGSKGNRAKWIGAGTFLIACCHLLISTPNFIFPVAAPVLNLTKLQSSLMPSPALFQNNVTLNHFMSYPPIADRIPVLIRQKLLEKVAGLYSKDDKQRFARSIVGALGEDHKNRTVQPEFGLYVLDEPLIVQIMKHVDGILNGTEGQESLINLLTLYAHHRANNSESDVAITRRAAIAPFSFCGRLVNDLRSVVNDLKCRREGSNMGPFVIIFTALLFLGVGRSMPWCLGVPLIDDNVKRKSMPVYFAGISFIRILGPICGFLVGSFANKLYYAYPAAPPPGLTPKDPTWIGAWWSGYVIIGLLTIVPSLILFFFPATGTKIAPEQDDSSPKTMKKELSFFDKHKDTCEEEESGLTRIQKFRKSYYEVVRSKVYLGSVAGRVLDILAFKGYMVFLPKYLENHYGIPQYKVHLYMAAFGVFGFAMGTVAGGLLTRWTRMNGRKVAFFVFFVSTLNFVIFFTKTFLGCSSIVNSVGANGRAFNFNYTQTCNAECGCDNAQLYPVCDSRGYAYFSPCHAGCRDVIVKDINSYELEFANCQCVSDGSGIVNKNFCKDDCSMMIVLFFLSVICGAFVAGTGVVPGMMILIRSVPPATRSIALGLQGFLVSLFGTLPSPVIWGAIIDSACLVWDRSCSGRKGACSIYDPDILRVKMHVIYVAIRIVAMFTDLYVLYHAKGLNILDDDEDDVEKVEPTIPLQEKTKHS</sequence>
<feature type="transmembrane region" description="Helical" evidence="8">
    <location>
        <begin position="660"/>
        <end position="682"/>
    </location>
</feature>
<feature type="transmembrane region" description="Helical" evidence="8">
    <location>
        <begin position="507"/>
        <end position="527"/>
    </location>
</feature>
<dbReference type="GO" id="GO:0015347">
    <property type="term" value="F:sodium-independent organic anion transmembrane transporter activity"/>
    <property type="evidence" value="ECO:0007669"/>
    <property type="project" value="TreeGrafter"/>
</dbReference>
<dbReference type="Proteomes" id="UP000095287">
    <property type="component" value="Unplaced"/>
</dbReference>
<evidence type="ECO:0000256" key="5">
    <source>
        <dbReference type="ARBA" id="ARBA00022989"/>
    </source>
</evidence>
<dbReference type="NCBIfam" id="TIGR00805">
    <property type="entry name" value="oat"/>
    <property type="match status" value="1"/>
</dbReference>
<dbReference type="InterPro" id="IPR002350">
    <property type="entry name" value="Kazal_dom"/>
</dbReference>
<feature type="transmembrane region" description="Helical" evidence="8">
    <location>
        <begin position="309"/>
        <end position="336"/>
    </location>
</feature>
<feature type="transmembrane region" description="Helical" evidence="8">
    <location>
        <begin position="436"/>
        <end position="455"/>
    </location>
</feature>
<accession>A0A1I7YHR0</accession>
<dbReference type="WBParaSite" id="L893_g165.t1">
    <property type="protein sequence ID" value="L893_g165.t1"/>
    <property type="gene ID" value="L893_g165"/>
</dbReference>
<keyword evidence="8" id="KW-0406">Ion transport</keyword>
<keyword evidence="5 8" id="KW-1133">Transmembrane helix</keyword>
<dbReference type="SUPFAM" id="SSF103473">
    <property type="entry name" value="MFS general substrate transporter"/>
    <property type="match status" value="2"/>
</dbReference>
<dbReference type="InterPro" id="IPR004156">
    <property type="entry name" value="OATP"/>
</dbReference>
<proteinExistence type="inferred from homology"/>
<feature type="domain" description="Kazal-like" evidence="9">
    <location>
        <begin position="545"/>
        <end position="600"/>
    </location>
</feature>
<evidence type="ECO:0000313" key="10">
    <source>
        <dbReference type="Proteomes" id="UP000095287"/>
    </source>
</evidence>
<dbReference type="GO" id="GO:0043252">
    <property type="term" value="P:sodium-independent organic anion transport"/>
    <property type="evidence" value="ECO:0007669"/>
    <property type="project" value="TreeGrafter"/>
</dbReference>
<keyword evidence="4 8" id="KW-0812">Transmembrane</keyword>
<feature type="transmembrane region" description="Helical" evidence="8">
    <location>
        <begin position="74"/>
        <end position="96"/>
    </location>
</feature>
<keyword evidence="7" id="KW-1015">Disulfide bond</keyword>
<dbReference type="GO" id="GO:0006811">
    <property type="term" value="P:monoatomic ion transport"/>
    <property type="evidence" value="ECO:0007669"/>
    <property type="project" value="UniProtKB-KW"/>
</dbReference>
<dbReference type="GO" id="GO:0016323">
    <property type="term" value="C:basolateral plasma membrane"/>
    <property type="evidence" value="ECO:0007669"/>
    <property type="project" value="TreeGrafter"/>
</dbReference>
<evidence type="ECO:0000256" key="8">
    <source>
        <dbReference type="RuleBase" id="RU362056"/>
    </source>
</evidence>
<dbReference type="PROSITE" id="PS51465">
    <property type="entry name" value="KAZAL_2"/>
    <property type="match status" value="1"/>
</dbReference>
<keyword evidence="8" id="KW-0813">Transport</keyword>
<name>A0A1I7YHR0_9BILA</name>
<feature type="transmembrane region" description="Helical" evidence="8">
    <location>
        <begin position="356"/>
        <end position="378"/>
    </location>
</feature>
<keyword evidence="6 8" id="KW-0472">Membrane</keyword>
<comment type="subcellular location">
    <subcellularLocation>
        <location evidence="1 8">Cell membrane</location>
        <topology evidence="1 8">Multi-pass membrane protein</topology>
    </subcellularLocation>
</comment>
<comment type="similarity">
    <text evidence="2 8">Belongs to the organo anion transporter (TC 2.A.60) family.</text>
</comment>
<feature type="transmembrane region" description="Helical" evidence="8">
    <location>
        <begin position="5"/>
        <end position="26"/>
    </location>
</feature>
<dbReference type="Pfam" id="PF07648">
    <property type="entry name" value="Kazal_2"/>
    <property type="match status" value="1"/>
</dbReference>
<keyword evidence="3" id="KW-1003">Cell membrane</keyword>
<dbReference type="CDD" id="cd17336">
    <property type="entry name" value="MFS_SLCO_OATP"/>
    <property type="match status" value="1"/>
</dbReference>